<evidence type="ECO:0000259" key="5">
    <source>
        <dbReference type="PROSITE" id="PS50949"/>
    </source>
</evidence>
<comment type="caution">
    <text evidence="6">The sequence shown here is derived from an EMBL/GenBank/DDBJ whole genome shotgun (WGS) entry which is preliminary data.</text>
</comment>
<evidence type="ECO:0000256" key="1">
    <source>
        <dbReference type="ARBA" id="ARBA00023015"/>
    </source>
</evidence>
<proteinExistence type="predicted"/>
<keyword evidence="1" id="KW-0805">Transcription regulation</keyword>
<organism evidence="6 7">
    <name type="scientific">Alcaligenes faecalis</name>
    <dbReference type="NCBI Taxonomy" id="511"/>
    <lineage>
        <taxon>Bacteria</taxon>
        <taxon>Pseudomonadati</taxon>
        <taxon>Pseudomonadota</taxon>
        <taxon>Betaproteobacteria</taxon>
        <taxon>Burkholderiales</taxon>
        <taxon>Alcaligenaceae</taxon>
        <taxon>Alcaligenes</taxon>
    </lineage>
</organism>
<dbReference type="Pfam" id="PF07729">
    <property type="entry name" value="FCD"/>
    <property type="match status" value="1"/>
</dbReference>
<dbReference type="Pfam" id="PF00392">
    <property type="entry name" value="GntR"/>
    <property type="match status" value="1"/>
</dbReference>
<dbReference type="SUPFAM" id="SSF46785">
    <property type="entry name" value="Winged helix' DNA-binding domain"/>
    <property type="match status" value="1"/>
</dbReference>
<keyword evidence="3" id="KW-0804">Transcription</keyword>
<accession>A0A2U2BK53</accession>
<evidence type="ECO:0000256" key="2">
    <source>
        <dbReference type="ARBA" id="ARBA00023125"/>
    </source>
</evidence>
<dbReference type="SMART" id="SM00895">
    <property type="entry name" value="FCD"/>
    <property type="match status" value="1"/>
</dbReference>
<dbReference type="Gene3D" id="1.20.120.530">
    <property type="entry name" value="GntR ligand-binding domain-like"/>
    <property type="match status" value="1"/>
</dbReference>
<dbReference type="STRING" id="511.UZ73_05400"/>
<gene>
    <name evidence="6" type="ORF">DF183_06440</name>
</gene>
<dbReference type="InterPro" id="IPR036388">
    <property type="entry name" value="WH-like_DNA-bd_sf"/>
</dbReference>
<dbReference type="NCBIfam" id="NF007741">
    <property type="entry name" value="PRK10421.1"/>
    <property type="match status" value="1"/>
</dbReference>
<dbReference type="PANTHER" id="PTHR43537">
    <property type="entry name" value="TRANSCRIPTIONAL REGULATOR, GNTR FAMILY"/>
    <property type="match status" value="1"/>
</dbReference>
<dbReference type="RefSeq" id="WP_045931083.1">
    <property type="nucleotide sequence ID" value="NZ_CAXOJJ010000014.1"/>
</dbReference>
<dbReference type="PANTHER" id="PTHR43537:SF18">
    <property type="entry name" value="L-LACTATE DEHYDROGENASE OPERON REGULATORY PROTEIN-RELATED"/>
    <property type="match status" value="1"/>
</dbReference>
<dbReference type="GO" id="GO:0003677">
    <property type="term" value="F:DNA binding"/>
    <property type="evidence" value="ECO:0007669"/>
    <property type="project" value="UniProtKB-KW"/>
</dbReference>
<dbReference type="InterPro" id="IPR011711">
    <property type="entry name" value="GntR_C"/>
</dbReference>
<dbReference type="InterPro" id="IPR000524">
    <property type="entry name" value="Tscrpt_reg_HTH_GntR"/>
</dbReference>
<dbReference type="EMBL" id="QEXO01000002">
    <property type="protein sequence ID" value="PWE14366.1"/>
    <property type="molecule type" value="Genomic_DNA"/>
</dbReference>
<dbReference type="InterPro" id="IPR008920">
    <property type="entry name" value="TF_FadR/GntR_C"/>
</dbReference>
<protein>
    <submittedName>
        <fullName evidence="6">Transcriptional regulator LldR</fullName>
    </submittedName>
</protein>
<keyword evidence="2" id="KW-0238">DNA-binding</keyword>
<keyword evidence="4" id="KW-0175">Coiled coil</keyword>
<feature type="domain" description="HTH gntR-type" evidence="5">
    <location>
        <begin position="7"/>
        <end position="75"/>
    </location>
</feature>
<dbReference type="PROSITE" id="PS50949">
    <property type="entry name" value="HTH_GNTR"/>
    <property type="match status" value="1"/>
</dbReference>
<dbReference type="KEGG" id="afa:UZ73_05400"/>
<dbReference type="InterPro" id="IPR036390">
    <property type="entry name" value="WH_DNA-bd_sf"/>
</dbReference>
<feature type="coiled-coil region" evidence="4">
    <location>
        <begin position="222"/>
        <end position="249"/>
    </location>
</feature>
<evidence type="ECO:0000256" key="3">
    <source>
        <dbReference type="ARBA" id="ARBA00023163"/>
    </source>
</evidence>
<dbReference type="PRINTS" id="PR00035">
    <property type="entry name" value="HTHGNTR"/>
</dbReference>
<dbReference type="AlphaFoldDB" id="A0A2U2BK53"/>
<reference evidence="6 7" key="1">
    <citation type="submission" date="2018-05" db="EMBL/GenBank/DDBJ databases">
        <title>Genome Sequence of an Efficient Indole-Degrading Bacterium, Alcaligenes sp.YBY.</title>
        <authorList>
            <person name="Yang B."/>
        </authorList>
    </citation>
    <scope>NUCLEOTIDE SEQUENCE [LARGE SCALE GENOMIC DNA]</scope>
    <source>
        <strain evidence="6 7">YBY</strain>
    </source>
</reference>
<dbReference type="Gene3D" id="1.10.10.10">
    <property type="entry name" value="Winged helix-like DNA-binding domain superfamily/Winged helix DNA-binding domain"/>
    <property type="match status" value="1"/>
</dbReference>
<evidence type="ECO:0000313" key="7">
    <source>
        <dbReference type="Proteomes" id="UP000245216"/>
    </source>
</evidence>
<dbReference type="Proteomes" id="UP000245216">
    <property type="component" value="Unassembled WGS sequence"/>
</dbReference>
<evidence type="ECO:0000256" key="4">
    <source>
        <dbReference type="SAM" id="Coils"/>
    </source>
</evidence>
<dbReference type="CDD" id="cd07377">
    <property type="entry name" value="WHTH_GntR"/>
    <property type="match status" value="1"/>
</dbReference>
<dbReference type="GO" id="GO:0003700">
    <property type="term" value="F:DNA-binding transcription factor activity"/>
    <property type="evidence" value="ECO:0007669"/>
    <property type="project" value="InterPro"/>
</dbReference>
<evidence type="ECO:0000313" key="6">
    <source>
        <dbReference type="EMBL" id="PWE14366.1"/>
    </source>
</evidence>
<reference evidence="6 7" key="2">
    <citation type="submission" date="2018-05" db="EMBL/GenBank/DDBJ databases">
        <authorList>
            <person name="Lanie J.A."/>
            <person name="Ng W.-L."/>
            <person name="Kazmierczak K.M."/>
            <person name="Andrzejewski T.M."/>
            <person name="Davidsen T.M."/>
            <person name="Wayne K.J."/>
            <person name="Tettelin H."/>
            <person name="Glass J.I."/>
            <person name="Rusch D."/>
            <person name="Podicherti R."/>
            <person name="Tsui H.-C.T."/>
            <person name="Winkler M.E."/>
        </authorList>
    </citation>
    <scope>NUCLEOTIDE SEQUENCE [LARGE SCALE GENOMIC DNA]</scope>
    <source>
        <strain evidence="6 7">YBY</strain>
    </source>
</reference>
<dbReference type="SMART" id="SM00345">
    <property type="entry name" value="HTH_GNTR"/>
    <property type="match status" value="1"/>
</dbReference>
<dbReference type="SUPFAM" id="SSF48008">
    <property type="entry name" value="GntR ligand-binding domain-like"/>
    <property type="match status" value="1"/>
</dbReference>
<name>A0A2U2BK53_ALCFA</name>
<sequence length="259" mass="29701">MTTNPKTRLSDQITEKIIQLIQEEKLQPGDRIPSERQLAEQLEVSRVPIREALRTLSSQGVLFTRQGGGTFVQKSDLINWPAQAIAPLEQLLSQDPLYRYDVLEARRALEASTVWHAAIRATEADKKRIRQCFDIMVEHQKNQDAELSARADAQFHLAIAQASHNVVLLQIMNGLFQLVFSTVKENRRAMFEFDNAREVEVLTQQHEAVMNAILEGNADLAREQINKHLDHVQAKVRQSEENNAREQRLSRFNHQLLQP</sequence>
<dbReference type="GeneID" id="29369881"/>